<name>A0ACD4DCE5_9NOCA</name>
<dbReference type="EMBL" id="CP107551">
    <property type="protein sequence ID" value="UYP17747.1"/>
    <property type="molecule type" value="Genomic_DNA"/>
</dbReference>
<protein>
    <submittedName>
        <fullName evidence="1">Uncharacterized protein</fullName>
    </submittedName>
</protein>
<sequence>MNLAIWGDDDWLDCTPPAQHLYHTLWHSPGLSYCGAGEWHPGKISTKAKDWTPEAVEAAAVELSRDLFLIIDEVTGEFLIRSWVKHDGLWKIPNMAVSMANARAELASRTLRGVVVHEVLKIRAANPGLSSWQREAVVSMLSQKPVDPATLEPFNPRSNPSANPSANPWAKGWPNPSVNPSPNPPVNENPRVGVNPTANPGPTPAPSPAPFLQGGYVSTEGNVARANDDPTPPPSHCPQHPDGSEAPCGPCGDARRRRKAWDAEQERLAIEARKEARRIAAQERRRAIDECDLCDEDGYVGKNVCGHVRPPESRPSLRSLYQQARTEKGA</sequence>
<accession>A0ACD4DCE5</accession>
<evidence type="ECO:0000313" key="2">
    <source>
        <dbReference type="Proteomes" id="UP001156484"/>
    </source>
</evidence>
<proteinExistence type="predicted"/>
<evidence type="ECO:0000313" key="1">
    <source>
        <dbReference type="EMBL" id="UYP17747.1"/>
    </source>
</evidence>
<gene>
    <name evidence="1" type="ORF">OED52_13805</name>
</gene>
<reference evidence="1" key="1">
    <citation type="submission" date="2022-10" db="EMBL/GenBank/DDBJ databases">
        <title>Rhodococcus ferula Z13 complete genome.</title>
        <authorList>
            <person name="Long X."/>
            <person name="Zang M."/>
        </authorList>
    </citation>
    <scope>NUCLEOTIDE SEQUENCE</scope>
    <source>
        <strain evidence="1">Z13</strain>
    </source>
</reference>
<dbReference type="Proteomes" id="UP001156484">
    <property type="component" value="Chromosome"/>
</dbReference>
<keyword evidence="2" id="KW-1185">Reference proteome</keyword>
<organism evidence="1 2">
    <name type="scientific">Rhodococcus sacchari</name>
    <dbReference type="NCBI Taxonomy" id="2962047"/>
    <lineage>
        <taxon>Bacteria</taxon>
        <taxon>Bacillati</taxon>
        <taxon>Actinomycetota</taxon>
        <taxon>Actinomycetes</taxon>
        <taxon>Mycobacteriales</taxon>
        <taxon>Nocardiaceae</taxon>
        <taxon>Rhodococcus</taxon>
    </lineage>
</organism>